<protein>
    <submittedName>
        <fullName evidence="5">GntR family transcriptional regulator</fullName>
    </submittedName>
</protein>
<dbReference type="SUPFAM" id="SSF46785">
    <property type="entry name" value="Winged helix' DNA-binding domain"/>
    <property type="match status" value="1"/>
</dbReference>
<dbReference type="GO" id="GO:0003700">
    <property type="term" value="F:DNA-binding transcription factor activity"/>
    <property type="evidence" value="ECO:0007669"/>
    <property type="project" value="InterPro"/>
</dbReference>
<keyword evidence="6" id="KW-1185">Reference proteome</keyword>
<dbReference type="PANTHER" id="PTHR43537">
    <property type="entry name" value="TRANSCRIPTIONAL REGULATOR, GNTR FAMILY"/>
    <property type="match status" value="1"/>
</dbReference>
<dbReference type="SUPFAM" id="SSF48008">
    <property type="entry name" value="GntR ligand-binding domain-like"/>
    <property type="match status" value="1"/>
</dbReference>
<accession>A0A2T6B0H7</accession>
<dbReference type="InterPro" id="IPR036390">
    <property type="entry name" value="WH_DNA-bd_sf"/>
</dbReference>
<dbReference type="GO" id="GO:0003677">
    <property type="term" value="F:DNA binding"/>
    <property type="evidence" value="ECO:0007669"/>
    <property type="project" value="UniProtKB-KW"/>
</dbReference>
<keyword evidence="3" id="KW-0804">Transcription</keyword>
<gene>
    <name evidence="5" type="ORF">C8N34_107216</name>
</gene>
<dbReference type="SMART" id="SM00345">
    <property type="entry name" value="HTH_GNTR"/>
    <property type="match status" value="1"/>
</dbReference>
<evidence type="ECO:0000256" key="2">
    <source>
        <dbReference type="ARBA" id="ARBA00023125"/>
    </source>
</evidence>
<dbReference type="OrthoDB" id="7834120at2"/>
<proteinExistence type="predicted"/>
<dbReference type="PANTHER" id="PTHR43537:SF24">
    <property type="entry name" value="GLUCONATE OPERON TRANSCRIPTIONAL REPRESSOR"/>
    <property type="match status" value="1"/>
</dbReference>
<dbReference type="PRINTS" id="PR00035">
    <property type="entry name" value="HTHGNTR"/>
</dbReference>
<name>A0A2T6B0H7_9RHOB</name>
<comment type="caution">
    <text evidence="5">The sequence shown here is derived from an EMBL/GenBank/DDBJ whole genome shotgun (WGS) entry which is preliminary data.</text>
</comment>
<feature type="domain" description="HTH gntR-type" evidence="4">
    <location>
        <begin position="16"/>
        <end position="83"/>
    </location>
</feature>
<dbReference type="AlphaFoldDB" id="A0A2T6B0H7"/>
<reference evidence="5 6" key="1">
    <citation type="submission" date="2018-04" db="EMBL/GenBank/DDBJ databases">
        <title>Genomic Encyclopedia of Archaeal and Bacterial Type Strains, Phase II (KMG-II): from individual species to whole genera.</title>
        <authorList>
            <person name="Goeker M."/>
        </authorList>
    </citation>
    <scope>NUCLEOTIDE SEQUENCE [LARGE SCALE GENOMIC DNA]</scope>
    <source>
        <strain evidence="5 6">DSM 21823</strain>
    </source>
</reference>
<dbReference type="Gene3D" id="1.10.10.10">
    <property type="entry name" value="Winged helix-like DNA-binding domain superfamily/Winged helix DNA-binding domain"/>
    <property type="match status" value="1"/>
</dbReference>
<sequence>MDQTPEHDLRIAHSPTTLRELAVERLRHAIITGRFTGGDRLVERTLCDQLGVSRSVVREAIRYLEAEGLVETLGRSGPVVATLDWTRARQIYDIRRLLEADAAAACADIADAAVKDRLRAALAELEAAFTDAAPQKLYAATTAFYEVIFTSAGHDIAWEIVQRLNSRISRLRALTLATTDRRISGPAHMARICAAICANDPEAAADAVRAHLRDAAEIARQLLEDQG</sequence>
<evidence type="ECO:0000256" key="1">
    <source>
        <dbReference type="ARBA" id="ARBA00023015"/>
    </source>
</evidence>
<dbReference type="PROSITE" id="PS50949">
    <property type="entry name" value="HTH_GNTR"/>
    <property type="match status" value="1"/>
</dbReference>
<dbReference type="Pfam" id="PF00392">
    <property type="entry name" value="GntR"/>
    <property type="match status" value="1"/>
</dbReference>
<dbReference type="InterPro" id="IPR036388">
    <property type="entry name" value="WH-like_DNA-bd_sf"/>
</dbReference>
<dbReference type="Gene3D" id="1.20.120.530">
    <property type="entry name" value="GntR ligand-binding domain-like"/>
    <property type="match status" value="1"/>
</dbReference>
<keyword evidence="1" id="KW-0805">Transcription regulation</keyword>
<dbReference type="SMART" id="SM00895">
    <property type="entry name" value="FCD"/>
    <property type="match status" value="1"/>
</dbReference>
<dbReference type="InterPro" id="IPR011711">
    <property type="entry name" value="GntR_C"/>
</dbReference>
<evidence type="ECO:0000256" key="3">
    <source>
        <dbReference type="ARBA" id="ARBA00023163"/>
    </source>
</evidence>
<evidence type="ECO:0000313" key="5">
    <source>
        <dbReference type="EMBL" id="PTX49568.1"/>
    </source>
</evidence>
<organism evidence="5 6">
    <name type="scientific">Gemmobacter caeni</name>
    <dbReference type="NCBI Taxonomy" id="589035"/>
    <lineage>
        <taxon>Bacteria</taxon>
        <taxon>Pseudomonadati</taxon>
        <taxon>Pseudomonadota</taxon>
        <taxon>Alphaproteobacteria</taxon>
        <taxon>Rhodobacterales</taxon>
        <taxon>Paracoccaceae</taxon>
        <taxon>Gemmobacter</taxon>
    </lineage>
</organism>
<dbReference type="Pfam" id="PF07729">
    <property type="entry name" value="FCD"/>
    <property type="match status" value="1"/>
</dbReference>
<dbReference type="InterPro" id="IPR000524">
    <property type="entry name" value="Tscrpt_reg_HTH_GntR"/>
</dbReference>
<dbReference type="CDD" id="cd07377">
    <property type="entry name" value="WHTH_GntR"/>
    <property type="match status" value="1"/>
</dbReference>
<keyword evidence="2" id="KW-0238">DNA-binding</keyword>
<dbReference type="EMBL" id="QBKP01000007">
    <property type="protein sequence ID" value="PTX49568.1"/>
    <property type="molecule type" value="Genomic_DNA"/>
</dbReference>
<evidence type="ECO:0000313" key="6">
    <source>
        <dbReference type="Proteomes" id="UP000244224"/>
    </source>
</evidence>
<dbReference type="InterPro" id="IPR008920">
    <property type="entry name" value="TF_FadR/GntR_C"/>
</dbReference>
<dbReference type="Proteomes" id="UP000244224">
    <property type="component" value="Unassembled WGS sequence"/>
</dbReference>
<dbReference type="RefSeq" id="WP_108129182.1">
    <property type="nucleotide sequence ID" value="NZ_QBKP01000007.1"/>
</dbReference>
<evidence type="ECO:0000259" key="4">
    <source>
        <dbReference type="PROSITE" id="PS50949"/>
    </source>
</evidence>